<dbReference type="NCBIfam" id="TIGR03361">
    <property type="entry name" value="VI_Rhs_Vgr"/>
    <property type="match status" value="1"/>
</dbReference>
<dbReference type="Gene3D" id="2.40.50.230">
    <property type="entry name" value="Gp5 N-terminal domain"/>
    <property type="match status" value="1"/>
</dbReference>
<proteinExistence type="predicted"/>
<dbReference type="Pfam" id="PF05954">
    <property type="entry name" value="Phage_GPD"/>
    <property type="match status" value="1"/>
</dbReference>
<keyword evidence="3" id="KW-1185">Reference proteome</keyword>
<evidence type="ECO:0000313" key="2">
    <source>
        <dbReference type="EMBL" id="MFJ2286955.1"/>
    </source>
</evidence>
<dbReference type="EMBL" id="JBIUVY010000014">
    <property type="protein sequence ID" value="MFJ2286955.1"/>
    <property type="molecule type" value="Genomic_DNA"/>
</dbReference>
<reference evidence="2 3" key="1">
    <citation type="submission" date="2024-10" db="EMBL/GenBank/DDBJ databases">
        <title>The Natural Products Discovery Center: Release of the First 8490 Sequenced Strains for Exploring Actinobacteria Biosynthetic Diversity.</title>
        <authorList>
            <person name="Kalkreuter E."/>
            <person name="Kautsar S.A."/>
            <person name="Yang D."/>
            <person name="Bader C.D."/>
            <person name="Teijaro C.N."/>
            <person name="Fluegel L."/>
            <person name="Davis C.M."/>
            <person name="Simpson J.R."/>
            <person name="Lauterbach L."/>
            <person name="Steele A.D."/>
            <person name="Gui C."/>
            <person name="Meng S."/>
            <person name="Li G."/>
            <person name="Viehrig K."/>
            <person name="Ye F."/>
            <person name="Su P."/>
            <person name="Kiefer A.F."/>
            <person name="Nichols A."/>
            <person name="Cepeda A.J."/>
            <person name="Yan W."/>
            <person name="Fan B."/>
            <person name="Jiang Y."/>
            <person name="Adhikari A."/>
            <person name="Zheng C.-J."/>
            <person name="Schuster L."/>
            <person name="Cowan T.M."/>
            <person name="Smanski M.J."/>
            <person name="Chevrette M.G."/>
            <person name="De Carvalho L.P.S."/>
            <person name="Shen B."/>
        </authorList>
    </citation>
    <scope>NUCLEOTIDE SEQUENCE [LARGE SCALE GENOMIC DNA]</scope>
    <source>
        <strain evidence="2 3">NPDC087689</strain>
    </source>
</reference>
<comment type="caution">
    <text evidence="2">The sequence shown here is derived from an EMBL/GenBank/DDBJ whole genome shotgun (WGS) entry which is preliminary data.</text>
</comment>
<dbReference type="RefSeq" id="WP_401231669.1">
    <property type="nucleotide sequence ID" value="NZ_JBIUVY010000014.1"/>
</dbReference>
<dbReference type="InterPro" id="IPR006533">
    <property type="entry name" value="T6SS_Vgr_RhsGE"/>
</dbReference>
<protein>
    <submittedName>
        <fullName evidence="2">Type VI secretion system Vgr family protein</fullName>
    </submittedName>
</protein>
<dbReference type="SUPFAM" id="SSF69255">
    <property type="entry name" value="gp5 N-terminal domain-like"/>
    <property type="match status" value="1"/>
</dbReference>
<dbReference type="Gene3D" id="2.30.110.50">
    <property type="match status" value="1"/>
</dbReference>
<feature type="compositionally biased region" description="Basic residues" evidence="1">
    <location>
        <begin position="261"/>
        <end position="270"/>
    </location>
</feature>
<evidence type="ECO:0000313" key="3">
    <source>
        <dbReference type="Proteomes" id="UP001617296"/>
    </source>
</evidence>
<name>A0ABW8DIB4_9PSED</name>
<dbReference type="Gene3D" id="3.55.50.10">
    <property type="entry name" value="Baseplate protein-like domains"/>
    <property type="match status" value="1"/>
</dbReference>
<sequence>MLNDKESPFTLTLTDSGLCLPVVRFNGEEALNQPYRFDIELIGLAPAVTPGTLVQQPIFLRLDDHHGIHGMIDSASCEHRGAHRIGYRLIVVPALQRMAQPSKRRVFVQLSVPQILERLLAENALPAYSYRIEMTVGQYPARPFCVQFEESDLALIHRLCEEEGIHYHFEHSTDGHVVVFADDSLSLPQEPSLVPFMEDEQASSPCVSSLYQHHHAAPIPTLHAVRNRGLQTADGDAANQPPSKPSLPMASPQQRHSEQRSRRHLERQRCQHRSINGRSDCIGLFSGHLLQVTEHPISQFNEQWRITRLRHHGQHPSILDPAAAVHRYYNDFTAQPWSTDYRPPLQQPRPSIAGYHLAQVLGTPGQPARLDAQGRIAVRLWPSQPQSPPVADTDIDTEAIWLPIAMTRANGRIAPDELPSVGSEVWVSFLDSDPDRPILCLGNTRNPTPRETPSATDSSLLLDWLLNGTHL</sequence>
<dbReference type="InterPro" id="IPR037026">
    <property type="entry name" value="Vgr_OB-fold_dom_sf"/>
</dbReference>
<accession>A0ABW8DIB4</accession>
<dbReference type="SUPFAM" id="SSF69279">
    <property type="entry name" value="Phage tail proteins"/>
    <property type="match status" value="2"/>
</dbReference>
<organism evidence="2 3">
    <name type="scientific">Pseudomonas iridis</name>
    <dbReference type="NCBI Taxonomy" id="2710587"/>
    <lineage>
        <taxon>Bacteria</taxon>
        <taxon>Pseudomonadati</taxon>
        <taxon>Pseudomonadota</taxon>
        <taxon>Gammaproteobacteria</taxon>
        <taxon>Pseudomonadales</taxon>
        <taxon>Pseudomonadaceae</taxon>
        <taxon>Pseudomonas</taxon>
    </lineage>
</organism>
<evidence type="ECO:0000256" key="1">
    <source>
        <dbReference type="SAM" id="MobiDB-lite"/>
    </source>
</evidence>
<dbReference type="Proteomes" id="UP001617296">
    <property type="component" value="Unassembled WGS sequence"/>
</dbReference>
<gene>
    <name evidence="2" type="ORF">ACIOUF_11400</name>
</gene>
<feature type="region of interest" description="Disordered" evidence="1">
    <location>
        <begin position="232"/>
        <end position="270"/>
    </location>
</feature>
<dbReference type="Gene3D" id="4.10.220.110">
    <property type="match status" value="1"/>
</dbReference>
<dbReference type="NCBIfam" id="TIGR01646">
    <property type="entry name" value="vgr_GE"/>
    <property type="match status" value="1"/>
</dbReference>
<dbReference type="InterPro" id="IPR017847">
    <property type="entry name" value="T6SS_RhsGE_Vgr_subset"/>
</dbReference>